<comment type="subcellular location">
    <subcellularLocation>
        <location evidence="1">Nucleus</location>
        <location evidence="1">Nucleolus</location>
    </subcellularLocation>
</comment>
<feature type="compositionally biased region" description="Basic and acidic residues" evidence="8">
    <location>
        <begin position="281"/>
        <end position="293"/>
    </location>
</feature>
<feature type="region of interest" description="Disordered" evidence="8">
    <location>
        <begin position="1"/>
        <end position="27"/>
    </location>
</feature>
<evidence type="ECO:0000256" key="3">
    <source>
        <dbReference type="ARBA" id="ARBA00022552"/>
    </source>
</evidence>
<sequence length="354" mass="39868">MGLLAEGKSRSKINKDPNNTKWTRDTNSFGQKILRAQGWSPGQFLGVTDAPHSELHTAANASYIRVALKDDMKGLGFSRSKEDEVTGLDVFQDLLSRLNGKTEVAVEEDRQVRLAVKANYYVEQRWGPMRFVRGGLLVGDELKEAPEEEEEEEGSPSEPEAKEEVEDVEMDSDSTPKELKKERKSKKRKASDDDDIDTSDRESESKSKKRRKEERKLRKANDSTDDVKAKKKDKKGKKGKKDKSGSKKDSREKASNEGSEDEDETSEERSKRRKAKKEKKEKKEMKRLRREEANASNSTSLAATQASTPAGSEPGTGTSTPRGSRNFVRSRFIAQKRQAMMDTTALNQIFMVKA</sequence>
<keyword evidence="11" id="KW-1185">Reference proteome</keyword>
<dbReference type="InterPro" id="IPR000467">
    <property type="entry name" value="G_patch_dom"/>
</dbReference>
<dbReference type="AlphaFoldDB" id="A0A0P7BV23"/>
<feature type="compositionally biased region" description="Basic residues" evidence="8">
    <location>
        <begin position="229"/>
        <end position="241"/>
    </location>
</feature>
<organism evidence="10 11">
    <name type="scientific">Neonectria ditissima</name>
    <dbReference type="NCBI Taxonomy" id="78410"/>
    <lineage>
        <taxon>Eukaryota</taxon>
        <taxon>Fungi</taxon>
        <taxon>Dikarya</taxon>
        <taxon>Ascomycota</taxon>
        <taxon>Pezizomycotina</taxon>
        <taxon>Sordariomycetes</taxon>
        <taxon>Hypocreomycetidae</taxon>
        <taxon>Hypocreales</taxon>
        <taxon>Nectriaceae</taxon>
        <taxon>Neonectria</taxon>
    </lineage>
</organism>
<feature type="compositionally biased region" description="Acidic residues" evidence="8">
    <location>
        <begin position="146"/>
        <end position="172"/>
    </location>
</feature>
<evidence type="ECO:0000259" key="9">
    <source>
        <dbReference type="PROSITE" id="PS50174"/>
    </source>
</evidence>
<dbReference type="GO" id="GO:0005730">
    <property type="term" value="C:nucleolus"/>
    <property type="evidence" value="ECO:0007669"/>
    <property type="project" value="UniProtKB-SubCell"/>
</dbReference>
<dbReference type="Pfam" id="PF01585">
    <property type="entry name" value="G-patch"/>
    <property type="match status" value="1"/>
</dbReference>
<dbReference type="GO" id="GO:0003676">
    <property type="term" value="F:nucleic acid binding"/>
    <property type="evidence" value="ECO:0007669"/>
    <property type="project" value="InterPro"/>
</dbReference>
<dbReference type="STRING" id="78410.A0A0P7BV23"/>
<dbReference type="SMART" id="SM00443">
    <property type="entry name" value="G_patch"/>
    <property type="match status" value="1"/>
</dbReference>
<feature type="compositionally biased region" description="Basic residues" evidence="8">
    <location>
        <begin position="271"/>
        <end position="280"/>
    </location>
</feature>
<dbReference type="PROSITE" id="PS50174">
    <property type="entry name" value="G_PATCH"/>
    <property type="match status" value="1"/>
</dbReference>
<dbReference type="EMBL" id="LKCW01000007">
    <property type="protein sequence ID" value="KPM45526.1"/>
    <property type="molecule type" value="Genomic_DNA"/>
</dbReference>
<keyword evidence="4" id="KW-0539">Nucleus</keyword>
<feature type="compositionally biased region" description="Basic and acidic residues" evidence="8">
    <location>
        <begin position="214"/>
        <end position="228"/>
    </location>
</feature>
<evidence type="ECO:0000313" key="11">
    <source>
        <dbReference type="Proteomes" id="UP000050424"/>
    </source>
</evidence>
<comment type="similarity">
    <text evidence="5">Belongs to the PINX1 family.</text>
</comment>
<feature type="region of interest" description="Disordered" evidence="8">
    <location>
        <begin position="141"/>
        <end position="329"/>
    </location>
</feature>
<accession>A0A0P7BV23</accession>
<dbReference type="PANTHER" id="PTHR23149">
    <property type="entry name" value="G PATCH DOMAIN CONTAINING PROTEIN"/>
    <property type="match status" value="1"/>
</dbReference>
<keyword evidence="2" id="KW-0690">Ribosome biogenesis</keyword>
<feature type="compositionally biased region" description="Low complexity" evidence="8">
    <location>
        <begin position="294"/>
        <end position="310"/>
    </location>
</feature>
<evidence type="ECO:0000256" key="8">
    <source>
        <dbReference type="SAM" id="MobiDB-lite"/>
    </source>
</evidence>
<name>A0A0P7BV23_9HYPO</name>
<dbReference type="PANTHER" id="PTHR23149:SF31">
    <property type="entry name" value="PROTEIN PXR1"/>
    <property type="match status" value="1"/>
</dbReference>
<feature type="domain" description="G-patch" evidence="9">
    <location>
        <begin position="26"/>
        <end position="80"/>
    </location>
</feature>
<reference evidence="10 11" key="1">
    <citation type="submission" date="2015-09" db="EMBL/GenBank/DDBJ databases">
        <title>Draft genome of a European isolate of the apple canker pathogen Neonectria ditissima.</title>
        <authorList>
            <person name="Gomez-Cortecero A."/>
            <person name="Harrison R.J."/>
            <person name="Armitage A.D."/>
        </authorList>
    </citation>
    <scope>NUCLEOTIDE SEQUENCE [LARGE SCALE GENOMIC DNA]</scope>
    <source>
        <strain evidence="10 11">R09/05</strain>
    </source>
</reference>
<evidence type="ECO:0000256" key="7">
    <source>
        <dbReference type="ARBA" id="ARBA00043878"/>
    </source>
</evidence>
<evidence type="ECO:0000313" key="10">
    <source>
        <dbReference type="EMBL" id="KPM45526.1"/>
    </source>
</evidence>
<feature type="compositionally biased region" description="Polar residues" evidence="8">
    <location>
        <begin position="16"/>
        <end position="27"/>
    </location>
</feature>
<dbReference type="InterPro" id="IPR050656">
    <property type="entry name" value="PINX1"/>
</dbReference>
<evidence type="ECO:0000256" key="2">
    <source>
        <dbReference type="ARBA" id="ARBA00022517"/>
    </source>
</evidence>
<keyword evidence="3" id="KW-0698">rRNA processing</keyword>
<proteinExistence type="inferred from homology"/>
<comment type="function">
    <text evidence="7">Involved in rRNA-processing at A0, A1 and A2 sites and negatively regulates telomerase.</text>
</comment>
<evidence type="ECO:0000256" key="1">
    <source>
        <dbReference type="ARBA" id="ARBA00004604"/>
    </source>
</evidence>
<evidence type="ECO:0000256" key="4">
    <source>
        <dbReference type="ARBA" id="ARBA00023242"/>
    </source>
</evidence>
<dbReference type="GO" id="GO:0006364">
    <property type="term" value="P:rRNA processing"/>
    <property type="evidence" value="ECO:0007669"/>
    <property type="project" value="UniProtKB-KW"/>
</dbReference>
<dbReference type="OrthoDB" id="29523at2759"/>
<evidence type="ECO:0000256" key="5">
    <source>
        <dbReference type="ARBA" id="ARBA00038007"/>
    </source>
</evidence>
<protein>
    <recommendedName>
        <fullName evidence="6">PinX1-related protein 1</fullName>
    </recommendedName>
</protein>
<comment type="caution">
    <text evidence="10">The sequence shown here is derived from an EMBL/GenBank/DDBJ whole genome shotgun (WGS) entry which is preliminary data.</text>
</comment>
<feature type="compositionally biased region" description="Basic and acidic residues" evidence="8">
    <location>
        <begin position="242"/>
        <end position="255"/>
    </location>
</feature>
<dbReference type="Proteomes" id="UP000050424">
    <property type="component" value="Unassembled WGS sequence"/>
</dbReference>
<gene>
    <name evidence="10" type="ORF">AK830_g1064</name>
</gene>
<evidence type="ECO:0000256" key="6">
    <source>
        <dbReference type="ARBA" id="ARBA00041961"/>
    </source>
</evidence>